<evidence type="ECO:0000313" key="1">
    <source>
        <dbReference type="EMBL" id="CAK7335556.1"/>
    </source>
</evidence>
<dbReference type="Proteomes" id="UP001314170">
    <property type="component" value="Unassembled WGS sequence"/>
</dbReference>
<proteinExistence type="predicted"/>
<reference evidence="1 2" key="1">
    <citation type="submission" date="2024-01" db="EMBL/GenBank/DDBJ databases">
        <authorList>
            <person name="Waweru B."/>
        </authorList>
    </citation>
    <scope>NUCLEOTIDE SEQUENCE [LARGE SCALE GENOMIC DNA]</scope>
</reference>
<dbReference type="AlphaFoldDB" id="A0AAV1RIG8"/>
<protein>
    <submittedName>
        <fullName evidence="1">Uncharacterized protein</fullName>
    </submittedName>
</protein>
<comment type="caution">
    <text evidence="1">The sequence shown here is derived from an EMBL/GenBank/DDBJ whole genome shotgun (WGS) entry which is preliminary data.</text>
</comment>
<keyword evidence="2" id="KW-1185">Reference proteome</keyword>
<organism evidence="1 2">
    <name type="scientific">Dovyalis caffra</name>
    <dbReference type="NCBI Taxonomy" id="77055"/>
    <lineage>
        <taxon>Eukaryota</taxon>
        <taxon>Viridiplantae</taxon>
        <taxon>Streptophyta</taxon>
        <taxon>Embryophyta</taxon>
        <taxon>Tracheophyta</taxon>
        <taxon>Spermatophyta</taxon>
        <taxon>Magnoliopsida</taxon>
        <taxon>eudicotyledons</taxon>
        <taxon>Gunneridae</taxon>
        <taxon>Pentapetalae</taxon>
        <taxon>rosids</taxon>
        <taxon>fabids</taxon>
        <taxon>Malpighiales</taxon>
        <taxon>Salicaceae</taxon>
        <taxon>Flacourtieae</taxon>
        <taxon>Dovyalis</taxon>
    </lineage>
</organism>
<sequence length="80" mass="9328">MVEVLRNRRSSWRGVGLWRRRIEVRGSSALSTCACKRLVSWPVGVLGWSDVVLWGLCLGKRLRARLRWLDEREHRVKEAG</sequence>
<accession>A0AAV1RIG8</accession>
<name>A0AAV1RIG8_9ROSI</name>
<gene>
    <name evidence="1" type="ORF">DCAF_LOCUS10551</name>
</gene>
<evidence type="ECO:0000313" key="2">
    <source>
        <dbReference type="Proteomes" id="UP001314170"/>
    </source>
</evidence>
<dbReference type="EMBL" id="CAWUPB010000994">
    <property type="protein sequence ID" value="CAK7335556.1"/>
    <property type="molecule type" value="Genomic_DNA"/>
</dbReference>